<protein>
    <submittedName>
        <fullName evidence="1">Uncharacterized protein</fullName>
    </submittedName>
</protein>
<dbReference type="Proteomes" id="UP000798662">
    <property type="component" value="Chromosome 2"/>
</dbReference>
<reference evidence="1" key="1">
    <citation type="submission" date="2019-11" db="EMBL/GenBank/DDBJ databases">
        <title>Nori genome reveals adaptations in red seaweeds to the harsh intertidal environment.</title>
        <authorList>
            <person name="Wang D."/>
            <person name="Mao Y."/>
        </authorList>
    </citation>
    <scope>NUCLEOTIDE SEQUENCE</scope>
    <source>
        <tissue evidence="1">Gametophyte</tissue>
    </source>
</reference>
<evidence type="ECO:0000313" key="1">
    <source>
        <dbReference type="EMBL" id="KAK1865190.1"/>
    </source>
</evidence>
<evidence type="ECO:0000313" key="2">
    <source>
        <dbReference type="Proteomes" id="UP000798662"/>
    </source>
</evidence>
<keyword evidence="2" id="KW-1185">Reference proteome</keyword>
<comment type="caution">
    <text evidence="1">The sequence shown here is derived from an EMBL/GenBank/DDBJ whole genome shotgun (WGS) entry which is preliminary data.</text>
</comment>
<gene>
    <name evidence="1" type="ORF">I4F81_007724</name>
</gene>
<name>A0ACC3C5E2_PYRYE</name>
<accession>A0ACC3C5E2</accession>
<proteinExistence type="predicted"/>
<organism evidence="1 2">
    <name type="scientific">Pyropia yezoensis</name>
    <name type="common">Susabi-nori</name>
    <name type="synonym">Porphyra yezoensis</name>
    <dbReference type="NCBI Taxonomy" id="2788"/>
    <lineage>
        <taxon>Eukaryota</taxon>
        <taxon>Rhodophyta</taxon>
        <taxon>Bangiophyceae</taxon>
        <taxon>Bangiales</taxon>
        <taxon>Bangiaceae</taxon>
        <taxon>Pyropia</taxon>
    </lineage>
</organism>
<sequence>MGANTSALLSDEIDDISRDSKLTPSEVRRLYKRFQQLDRNRSGNLDADELRMIPELAMNPLMPRIVALFDSANFAQFVRTMAVFGRNGTKEAKTDFAFRVYDVDGDGYISSDDLREVLQMMVGADNLDQATTTRIVQKVIDDADTDGDQRISRDEFTLSLDLVDITARMTVSL</sequence>
<dbReference type="EMBL" id="CM020619">
    <property type="protein sequence ID" value="KAK1865190.1"/>
    <property type="molecule type" value="Genomic_DNA"/>
</dbReference>